<proteinExistence type="predicted"/>
<organism evidence="1 2">
    <name type="scientific">Paenibacillus physcomitrellae</name>
    <dbReference type="NCBI Taxonomy" id="1619311"/>
    <lineage>
        <taxon>Bacteria</taxon>
        <taxon>Bacillati</taxon>
        <taxon>Bacillota</taxon>
        <taxon>Bacilli</taxon>
        <taxon>Bacillales</taxon>
        <taxon>Paenibacillaceae</taxon>
        <taxon>Paenibacillus</taxon>
    </lineage>
</organism>
<reference evidence="2" key="1">
    <citation type="journal article" date="2019" name="Int. J. Syst. Evol. Microbiol.">
        <title>The Global Catalogue of Microorganisms (GCM) 10K type strain sequencing project: providing services to taxonomists for standard genome sequencing and annotation.</title>
        <authorList>
            <consortium name="The Broad Institute Genomics Platform"/>
            <consortium name="The Broad Institute Genome Sequencing Center for Infectious Disease"/>
            <person name="Wu L."/>
            <person name="Ma J."/>
        </authorList>
    </citation>
    <scope>NUCLEOTIDE SEQUENCE [LARGE SCALE GENOMIC DNA]</scope>
    <source>
        <strain evidence="2">CGMCC 1.15044</strain>
    </source>
</reference>
<sequence>MNLAEMLTYADIEMLSKIAAHYECNCNAHSKKELIQSILNKMGNRSFIQEHVDQMGIEDLRFLNTLLFDKRSRLSLEELLASAGQAKFAEGQKQEGSVRDMIARFRQRGWLFNGSTPDTRYLFGVPDDLKSRFRSAIEQQLQEQIETVQEPEVYREEQEQAQEDLYLLLHYVQRHEVPLNAEGVMHKRSQSQLMEKFHVSEPLVSRAGWRFGYGRRFKDYPDRLALLYDYACHRGYLREKSHELVLTDLGNRIVEEEAKEPLLDLIRFWLRLYKSPIPNLLSLIYWISHGSENWCSAASVFSPVQRFIKPYYYDTAESIFQERIVKMMLHLGMMKVGEDPRQGPVIRMTRAGRTIVNNLVAGTAGLHELKAADIRNLRV</sequence>
<evidence type="ECO:0008006" key="3">
    <source>
        <dbReference type="Google" id="ProtNLM"/>
    </source>
</evidence>
<evidence type="ECO:0000313" key="2">
    <source>
        <dbReference type="Proteomes" id="UP000609323"/>
    </source>
</evidence>
<dbReference type="RefSeq" id="WP_188793248.1">
    <property type="nucleotide sequence ID" value="NZ_BMHF01000001.1"/>
</dbReference>
<keyword evidence="2" id="KW-1185">Reference proteome</keyword>
<evidence type="ECO:0000313" key="1">
    <source>
        <dbReference type="EMBL" id="GGA23184.1"/>
    </source>
</evidence>
<protein>
    <recommendedName>
        <fullName evidence="3">Helicase XPB/Ssl2 N-terminal domain-containing protein</fullName>
    </recommendedName>
</protein>
<dbReference type="EMBL" id="BMHF01000001">
    <property type="protein sequence ID" value="GGA23184.1"/>
    <property type="molecule type" value="Genomic_DNA"/>
</dbReference>
<name>A0ABQ1FPM5_9BACL</name>
<gene>
    <name evidence="1" type="ORF">GCM10010917_04980</name>
</gene>
<comment type="caution">
    <text evidence="1">The sequence shown here is derived from an EMBL/GenBank/DDBJ whole genome shotgun (WGS) entry which is preliminary data.</text>
</comment>
<dbReference type="Proteomes" id="UP000609323">
    <property type="component" value="Unassembled WGS sequence"/>
</dbReference>
<accession>A0ABQ1FPM5</accession>